<dbReference type="EMBL" id="JBCGDC010000185">
    <property type="protein sequence ID" value="MFB6397965.1"/>
    <property type="molecule type" value="Genomic_DNA"/>
</dbReference>
<name>A0ABV5D1G6_9ACTN</name>
<evidence type="ECO:0000313" key="2">
    <source>
        <dbReference type="Proteomes" id="UP001582793"/>
    </source>
</evidence>
<dbReference type="Proteomes" id="UP001582793">
    <property type="component" value="Unassembled WGS sequence"/>
</dbReference>
<proteinExistence type="predicted"/>
<protein>
    <submittedName>
        <fullName evidence="1">DUF3307 domain-containing protein</fullName>
    </submittedName>
</protein>
<sequence>MLSPADPLATFAAVFAALYVAHQVADHWVQTQHQADCKGRPGWPGRLACAAHVTTYTLTAGLALLAVMAATGLRLDVGPVAVGLAVSSVSHYIADRRTPLRKLAELLGSARFYALGTPRPGRDDNPSLGTGAYALDQSFHLFFLFAAALIIA</sequence>
<accession>A0ABV5D1G6</accession>
<keyword evidence="2" id="KW-1185">Reference proteome</keyword>
<dbReference type="InterPro" id="IPR021737">
    <property type="entry name" value="Phage_phiKZ_Orf197"/>
</dbReference>
<dbReference type="RefSeq" id="WP_375736875.1">
    <property type="nucleotide sequence ID" value="NZ_JBCGDC010000185.1"/>
</dbReference>
<reference evidence="1 2" key="1">
    <citation type="submission" date="2024-04" db="EMBL/GenBank/DDBJ databases">
        <title>Polymorphospora sp. isolated from Baiyangdian Lake in Xiong'an New Area.</title>
        <authorList>
            <person name="Zhang X."/>
            <person name="Liu J."/>
        </authorList>
    </citation>
    <scope>NUCLEOTIDE SEQUENCE [LARGE SCALE GENOMIC DNA]</scope>
    <source>
        <strain evidence="1 2">2-325</strain>
    </source>
</reference>
<organism evidence="1 2">
    <name type="scientific">Polymorphospora lycopeni</name>
    <dbReference type="NCBI Taxonomy" id="3140240"/>
    <lineage>
        <taxon>Bacteria</taxon>
        <taxon>Bacillati</taxon>
        <taxon>Actinomycetota</taxon>
        <taxon>Actinomycetes</taxon>
        <taxon>Micromonosporales</taxon>
        <taxon>Micromonosporaceae</taxon>
        <taxon>Polymorphospora</taxon>
    </lineage>
</organism>
<gene>
    <name evidence="1" type="ORF">AAFH96_33525</name>
</gene>
<dbReference type="Pfam" id="PF11750">
    <property type="entry name" value="DUF3307"/>
    <property type="match status" value="1"/>
</dbReference>
<comment type="caution">
    <text evidence="1">The sequence shown here is derived from an EMBL/GenBank/DDBJ whole genome shotgun (WGS) entry which is preliminary data.</text>
</comment>
<evidence type="ECO:0000313" key="1">
    <source>
        <dbReference type="EMBL" id="MFB6397965.1"/>
    </source>
</evidence>